<dbReference type="Gene3D" id="1.25.40.10">
    <property type="entry name" value="Tetratricopeptide repeat domain"/>
    <property type="match status" value="2"/>
</dbReference>
<dbReference type="PROSITE" id="PS50005">
    <property type="entry name" value="TPR"/>
    <property type="match status" value="3"/>
</dbReference>
<feature type="repeat" description="TPR" evidence="3">
    <location>
        <begin position="439"/>
        <end position="472"/>
    </location>
</feature>
<feature type="domain" description="Glycosyltransferase RgtA/B/C/D-like" evidence="5">
    <location>
        <begin position="74"/>
        <end position="193"/>
    </location>
</feature>
<dbReference type="Pfam" id="PF13231">
    <property type="entry name" value="PMT_2"/>
    <property type="match status" value="1"/>
</dbReference>
<feature type="transmembrane region" description="Helical" evidence="4">
    <location>
        <begin position="279"/>
        <end position="297"/>
    </location>
</feature>
<proteinExistence type="predicted"/>
<dbReference type="Pfam" id="PF13432">
    <property type="entry name" value="TPR_16"/>
    <property type="match status" value="1"/>
</dbReference>
<evidence type="ECO:0000259" key="5">
    <source>
        <dbReference type="Pfam" id="PF13231"/>
    </source>
</evidence>
<protein>
    <submittedName>
        <fullName evidence="6">Tetratricopeptide repeat protein</fullName>
    </submittedName>
</protein>
<feature type="transmembrane region" description="Helical" evidence="4">
    <location>
        <begin position="303"/>
        <end position="323"/>
    </location>
</feature>
<name>A0A934RE83_9BACT</name>
<feature type="transmembrane region" description="Helical" evidence="4">
    <location>
        <begin position="89"/>
        <end position="107"/>
    </location>
</feature>
<dbReference type="SUPFAM" id="SSF48452">
    <property type="entry name" value="TPR-like"/>
    <property type="match status" value="1"/>
</dbReference>
<dbReference type="Pfam" id="PF14559">
    <property type="entry name" value="TPR_19"/>
    <property type="match status" value="1"/>
</dbReference>
<feature type="transmembrane region" description="Helical" evidence="4">
    <location>
        <begin position="214"/>
        <end position="235"/>
    </location>
</feature>
<keyword evidence="7" id="KW-1185">Reference proteome</keyword>
<keyword evidence="1" id="KW-0677">Repeat</keyword>
<feature type="transmembrane region" description="Helical" evidence="4">
    <location>
        <begin position="166"/>
        <end position="194"/>
    </location>
</feature>
<dbReference type="EMBL" id="JAENII010000020">
    <property type="protein sequence ID" value="MBK1828910.1"/>
    <property type="molecule type" value="Genomic_DNA"/>
</dbReference>
<accession>A0A934RE83</accession>
<dbReference type="AlphaFoldDB" id="A0A934RE83"/>
<gene>
    <name evidence="6" type="ORF">JIN81_17880</name>
</gene>
<dbReference type="SMART" id="SM00028">
    <property type="entry name" value="TPR"/>
    <property type="match status" value="4"/>
</dbReference>
<dbReference type="InterPro" id="IPR019734">
    <property type="entry name" value="TPR_rpt"/>
</dbReference>
<evidence type="ECO:0000256" key="1">
    <source>
        <dbReference type="ARBA" id="ARBA00022737"/>
    </source>
</evidence>
<keyword evidence="4" id="KW-1133">Transmembrane helix</keyword>
<evidence type="ECO:0000256" key="4">
    <source>
        <dbReference type="SAM" id="Phobius"/>
    </source>
</evidence>
<evidence type="ECO:0000256" key="2">
    <source>
        <dbReference type="ARBA" id="ARBA00022803"/>
    </source>
</evidence>
<keyword evidence="2 3" id="KW-0802">TPR repeat</keyword>
<dbReference type="Proteomes" id="UP000658278">
    <property type="component" value="Unassembled WGS sequence"/>
</dbReference>
<feature type="transmembrane region" description="Helical" evidence="4">
    <location>
        <begin position="114"/>
        <end position="136"/>
    </location>
</feature>
<reference evidence="6" key="1">
    <citation type="submission" date="2021-01" db="EMBL/GenBank/DDBJ databases">
        <title>Modified the classification status of verrucomicrobia.</title>
        <authorList>
            <person name="Feng X."/>
        </authorList>
    </citation>
    <scope>NUCLEOTIDE SEQUENCE</scope>
    <source>
        <strain evidence="6">KCTC 22201</strain>
    </source>
</reference>
<dbReference type="RefSeq" id="WP_200283196.1">
    <property type="nucleotide sequence ID" value="NZ_JAENII010000020.1"/>
</dbReference>
<dbReference type="InterPro" id="IPR038731">
    <property type="entry name" value="RgtA/B/C-like"/>
</dbReference>
<feature type="repeat" description="TPR" evidence="3">
    <location>
        <begin position="541"/>
        <end position="574"/>
    </location>
</feature>
<dbReference type="PANTHER" id="PTHR44227">
    <property type="match status" value="1"/>
</dbReference>
<feature type="repeat" description="TPR" evidence="3">
    <location>
        <begin position="473"/>
        <end position="506"/>
    </location>
</feature>
<dbReference type="PANTHER" id="PTHR44227:SF3">
    <property type="entry name" value="PROTEIN O-MANNOSYL-TRANSFERASE TMTC4"/>
    <property type="match status" value="1"/>
</dbReference>
<sequence length="591" mass="64979">MELRKSWSWMWAPALLAAVVYAPVAGFDFVNYDDSSYFYENSRVLGGLTVENARWAFEIHGPSMWIPLTWLSHQAMVSLFGSDAGPHHVLNLVLHALNSALLALWLARAVGSRWLALGVASVFAVHPIHVESVAWVTERKDVLSMAFCLLALLAHERRARGGGWRWWVAMLVFHTLAVMAKPLAVTLPCVMLLLDACPYRRQLTKGVVAEKMPLLAVSALGSWLTVLCQTSMGAIASGDDFPLPMRLANAVVSYATYVRRLFLPDDLMVYYPYPDGVPAAMWIPALGLLAVVSWGVWRLRRAVPLAGIGWLWFLGTLVPMIGLVQAGGSAMANRYAYFTFIGLYLALFAGLAAAMKRWPEAKPYLAGAIGAAVVLLVGLGRHQVRVWRDSESLFRHALSVSETNHLAQNNLGLALMAKGRAVEARQHYLAALAANPGYVQALNNLGILEAESGRPGEAGQRFEEVVARQPDHAIAWHNLGKVRVELGFPDAARVAFRRAIELRPDFAMPRYDLAGLEISLGRWEESLVELDALIESVPDHANAWTNRGFVLAKLGRPAEAAAAYRRAEELGSSQARINLRLLSEETAPRGE</sequence>
<feature type="transmembrane region" description="Helical" evidence="4">
    <location>
        <begin position="335"/>
        <end position="355"/>
    </location>
</feature>
<dbReference type="InterPro" id="IPR011990">
    <property type="entry name" value="TPR-like_helical_dom_sf"/>
</dbReference>
<evidence type="ECO:0000313" key="6">
    <source>
        <dbReference type="EMBL" id="MBK1828910.1"/>
    </source>
</evidence>
<evidence type="ECO:0000256" key="3">
    <source>
        <dbReference type="PROSITE-ProRule" id="PRU00339"/>
    </source>
</evidence>
<feature type="transmembrane region" description="Helical" evidence="4">
    <location>
        <begin position="361"/>
        <end position="380"/>
    </location>
</feature>
<organism evidence="6 7">
    <name type="scientific">Haloferula rosea</name>
    <dbReference type="NCBI Taxonomy" id="490093"/>
    <lineage>
        <taxon>Bacteria</taxon>
        <taxon>Pseudomonadati</taxon>
        <taxon>Verrucomicrobiota</taxon>
        <taxon>Verrucomicrobiia</taxon>
        <taxon>Verrucomicrobiales</taxon>
        <taxon>Verrucomicrobiaceae</taxon>
        <taxon>Haloferula</taxon>
    </lineage>
</organism>
<comment type="caution">
    <text evidence="6">The sequence shown here is derived from an EMBL/GenBank/DDBJ whole genome shotgun (WGS) entry which is preliminary data.</text>
</comment>
<keyword evidence="4" id="KW-0472">Membrane</keyword>
<dbReference type="InterPro" id="IPR052346">
    <property type="entry name" value="O-mannosyl-transferase_TMTC"/>
</dbReference>
<evidence type="ECO:0000313" key="7">
    <source>
        <dbReference type="Proteomes" id="UP000658278"/>
    </source>
</evidence>
<keyword evidence="4" id="KW-0812">Transmembrane</keyword>